<reference evidence="3" key="1">
    <citation type="submission" date="2016-10" db="EMBL/GenBank/DDBJ databases">
        <authorList>
            <person name="Varghese N."/>
            <person name="Submissions S."/>
        </authorList>
    </citation>
    <scope>NUCLEOTIDE SEQUENCE [LARGE SCALE GENOMIC DNA]</scope>
    <source>
        <strain evidence="3">CGMCC 1.8911</strain>
    </source>
</reference>
<evidence type="ECO:0000313" key="2">
    <source>
        <dbReference type="EMBL" id="SDJ63785.1"/>
    </source>
</evidence>
<evidence type="ECO:0000313" key="3">
    <source>
        <dbReference type="Proteomes" id="UP000242700"/>
    </source>
</evidence>
<keyword evidence="1" id="KW-0472">Membrane</keyword>
<feature type="transmembrane region" description="Helical" evidence="1">
    <location>
        <begin position="123"/>
        <end position="146"/>
    </location>
</feature>
<accession>A0A1G8VEP8</accession>
<feature type="transmembrane region" description="Helical" evidence="1">
    <location>
        <begin position="6"/>
        <end position="27"/>
    </location>
</feature>
<gene>
    <name evidence="2" type="ORF">SAMN05216187_101294</name>
</gene>
<dbReference type="AlphaFoldDB" id="A0A1G8VEP8"/>
<dbReference type="STRING" id="586411.SAMN05216187_101294"/>
<feature type="transmembrane region" description="Helical" evidence="1">
    <location>
        <begin position="201"/>
        <end position="223"/>
    </location>
</feature>
<organism evidence="2 3">
    <name type="scientific">Jeotgalicoccus aerolatus</name>
    <dbReference type="NCBI Taxonomy" id="709510"/>
    <lineage>
        <taxon>Bacteria</taxon>
        <taxon>Bacillati</taxon>
        <taxon>Bacillota</taxon>
        <taxon>Bacilli</taxon>
        <taxon>Bacillales</taxon>
        <taxon>Staphylococcaceae</taxon>
        <taxon>Jeotgalicoccus</taxon>
    </lineage>
</organism>
<sequence length="260" mass="28684">MIPQSEIVIMAVVAVISVLLPFIFMFVLRKWFKVRWIPFLIGIAVFLIFALILEQLLHAAVLKPSADGSIELLTVSPWLYILYGVLAAGVFEETGRLLAFLMTKKYYRDIDSAVSYGIGHGGFEAAAVVGISMINGIVIAMMVNSGSDALNAVPIPAENLIQSQPWYMYSIAIFERIIAMILHISLSIIVFSAVMMQKKWWLYPFAILLHALANVTAAMLQSGLLSNMYIMYAGFIVVTAATAAIAVKLVKIYRNQSDAL</sequence>
<name>A0A1G8VEP8_9STAP</name>
<keyword evidence="1" id="KW-1133">Transmembrane helix</keyword>
<evidence type="ECO:0000256" key="1">
    <source>
        <dbReference type="SAM" id="Phobius"/>
    </source>
</evidence>
<proteinExistence type="predicted"/>
<dbReference type="Proteomes" id="UP000242700">
    <property type="component" value="Unassembled WGS sequence"/>
</dbReference>
<dbReference type="EMBL" id="FNFI01000001">
    <property type="protein sequence ID" value="SDJ63785.1"/>
    <property type="molecule type" value="Genomic_DNA"/>
</dbReference>
<dbReference type="InterPro" id="IPR011397">
    <property type="entry name" value="YhfC"/>
</dbReference>
<feature type="transmembrane region" description="Helical" evidence="1">
    <location>
        <begin position="166"/>
        <end position="194"/>
    </location>
</feature>
<protein>
    <submittedName>
        <fullName evidence="2">Uncharacterized membrane protein YhfC</fullName>
    </submittedName>
</protein>
<feature type="transmembrane region" description="Helical" evidence="1">
    <location>
        <begin position="39"/>
        <end position="60"/>
    </location>
</feature>
<feature type="transmembrane region" description="Helical" evidence="1">
    <location>
        <begin position="80"/>
        <end position="102"/>
    </location>
</feature>
<keyword evidence="1" id="KW-0812">Transmembrane</keyword>
<feature type="transmembrane region" description="Helical" evidence="1">
    <location>
        <begin position="229"/>
        <end position="250"/>
    </location>
</feature>
<dbReference type="PIRSF" id="PIRSF033101">
    <property type="entry name" value="UCP033101"/>
    <property type="match status" value="1"/>
</dbReference>
<dbReference type="Pfam" id="PF10086">
    <property type="entry name" value="YhfC"/>
    <property type="match status" value="1"/>
</dbReference>